<reference evidence="2 3" key="1">
    <citation type="submission" date="2021-04" db="EMBL/GenBank/DDBJ databases">
        <title>The genome sequence of type strain Ideonella paludis KCTC 32238.</title>
        <authorList>
            <person name="Liu Y."/>
        </authorList>
    </citation>
    <scope>NUCLEOTIDE SEQUENCE [LARGE SCALE GENOMIC DNA]</scope>
    <source>
        <strain evidence="2 3">KCTC 32238</strain>
    </source>
</reference>
<gene>
    <name evidence="2" type="ORF">KAK11_06570</name>
</gene>
<dbReference type="PANTHER" id="PTHR34351:SF1">
    <property type="entry name" value="SLR1927 PROTEIN"/>
    <property type="match status" value="1"/>
</dbReference>
<proteinExistence type="predicted"/>
<evidence type="ECO:0000313" key="2">
    <source>
        <dbReference type="EMBL" id="MBQ0934981.1"/>
    </source>
</evidence>
<keyword evidence="1" id="KW-1133">Transmembrane helix</keyword>
<dbReference type="EMBL" id="JAGQDG010000002">
    <property type="protein sequence ID" value="MBQ0934981.1"/>
    <property type="molecule type" value="Genomic_DNA"/>
</dbReference>
<keyword evidence="1" id="KW-0472">Membrane</keyword>
<name>A0ABS5DV29_9BURK</name>
<keyword evidence="3" id="KW-1185">Reference proteome</keyword>
<dbReference type="Proteomes" id="UP000672097">
    <property type="component" value="Unassembled WGS sequence"/>
</dbReference>
<sequence length="319" mass="35575">MRSPQAWWRDWWLARLRPVPVHTLTQRNVYILPTRAGWAFGLTLLLLLVAAINYQLNLGYALTFLLAGSAAASLHITHASLRGLSLQVRPPLPTHVGQDMSLEISVHNPGRQRFGLGFGLQGREPKVWVDIAAEGDTAVVLSTLARQRGHHDLPALQVECRFPFGLFRAWSLWRPAGQAWIYPALEAAPPPLPRLADTPEGDGAQSRVGRDEVEGIRPWQRGDTLRQVAWKKVARTGELVSRDRSSRVAQRLWLDWSHTQAADPEVRLSRLATWVLAAEAQGLQWGLRLGADELPLAQGTAHQHAALQRLAQFKAGRPR</sequence>
<feature type="transmembrane region" description="Helical" evidence="1">
    <location>
        <begin position="36"/>
        <end position="54"/>
    </location>
</feature>
<comment type="caution">
    <text evidence="2">The sequence shown here is derived from an EMBL/GenBank/DDBJ whole genome shotgun (WGS) entry which is preliminary data.</text>
</comment>
<organism evidence="2 3">
    <name type="scientific">Ideonella paludis</name>
    <dbReference type="NCBI Taxonomy" id="1233411"/>
    <lineage>
        <taxon>Bacteria</taxon>
        <taxon>Pseudomonadati</taxon>
        <taxon>Pseudomonadota</taxon>
        <taxon>Betaproteobacteria</taxon>
        <taxon>Burkholderiales</taxon>
        <taxon>Sphaerotilaceae</taxon>
        <taxon>Ideonella</taxon>
    </lineage>
</organism>
<evidence type="ECO:0000256" key="1">
    <source>
        <dbReference type="SAM" id="Phobius"/>
    </source>
</evidence>
<dbReference type="RefSeq" id="WP_210807449.1">
    <property type="nucleotide sequence ID" value="NZ_JAGQDG010000002.1"/>
</dbReference>
<evidence type="ECO:0000313" key="3">
    <source>
        <dbReference type="Proteomes" id="UP000672097"/>
    </source>
</evidence>
<accession>A0ABS5DV29</accession>
<protein>
    <submittedName>
        <fullName evidence="2">DUF58 domain-containing protein</fullName>
    </submittedName>
</protein>
<dbReference type="PANTHER" id="PTHR34351">
    <property type="entry name" value="SLR1927 PROTEIN-RELATED"/>
    <property type="match status" value="1"/>
</dbReference>
<keyword evidence="1" id="KW-0812">Transmembrane</keyword>